<dbReference type="OrthoDB" id="4931516at2759"/>
<organism evidence="2 3">
    <name type="scientific">Hirsutella minnesotensis 3608</name>
    <dbReference type="NCBI Taxonomy" id="1043627"/>
    <lineage>
        <taxon>Eukaryota</taxon>
        <taxon>Fungi</taxon>
        <taxon>Dikarya</taxon>
        <taxon>Ascomycota</taxon>
        <taxon>Pezizomycotina</taxon>
        <taxon>Sordariomycetes</taxon>
        <taxon>Hypocreomycetidae</taxon>
        <taxon>Hypocreales</taxon>
        <taxon>Ophiocordycipitaceae</taxon>
        <taxon>Hirsutella</taxon>
    </lineage>
</organism>
<dbReference type="Proteomes" id="UP000054481">
    <property type="component" value="Unassembled WGS sequence"/>
</dbReference>
<evidence type="ECO:0000256" key="1">
    <source>
        <dbReference type="SAM" id="SignalP"/>
    </source>
</evidence>
<feature type="chain" id="PRO_5002526579" evidence="1">
    <location>
        <begin position="23"/>
        <end position="271"/>
    </location>
</feature>
<proteinExistence type="predicted"/>
<name>A0A0F8A4B6_9HYPO</name>
<evidence type="ECO:0000313" key="2">
    <source>
        <dbReference type="EMBL" id="KJZ73294.1"/>
    </source>
</evidence>
<reference evidence="2 3" key="1">
    <citation type="journal article" date="2014" name="Genome Biol. Evol.">
        <title>Comparative genomics and transcriptomics analyses reveal divergent lifestyle features of nematode endoparasitic fungus Hirsutella minnesotensis.</title>
        <authorList>
            <person name="Lai Y."/>
            <person name="Liu K."/>
            <person name="Zhang X."/>
            <person name="Zhang X."/>
            <person name="Li K."/>
            <person name="Wang N."/>
            <person name="Shu C."/>
            <person name="Wu Y."/>
            <person name="Wang C."/>
            <person name="Bushley K.E."/>
            <person name="Xiang M."/>
            <person name="Liu X."/>
        </authorList>
    </citation>
    <scope>NUCLEOTIDE SEQUENCE [LARGE SCALE GENOMIC DNA]</scope>
    <source>
        <strain evidence="2 3">3608</strain>
    </source>
</reference>
<protein>
    <submittedName>
        <fullName evidence="2">Uncharacterized protein</fullName>
    </submittedName>
</protein>
<evidence type="ECO:0000313" key="3">
    <source>
        <dbReference type="Proteomes" id="UP000054481"/>
    </source>
</evidence>
<keyword evidence="3" id="KW-1185">Reference proteome</keyword>
<gene>
    <name evidence="2" type="ORF">HIM_07298</name>
</gene>
<dbReference type="AlphaFoldDB" id="A0A0F8A4B6"/>
<sequence>MYRGLFLSSLGVVGLGSRLGAADPDVSPPSDALLFQNSNSVADCKAACAATIGVKAYEPINIEVDCNIVNRYENSNWLDTKPADLKNELEEQLGEEIDDEELPHLRALREWEKLGCKRRAECEKSQDVKKCCDDRWYLPFELGPLYNGYLAACAPGHLMKREDVPQHRELSCPTLLGRNPQPDPEEWRVVSEMMQGEPPSFIDVRVIALRQIETEACRQGMKCKAEANGDANCCQQHAPNGPTSDKDPDRPMFDLFKARYLKRCEEGLTLQ</sequence>
<dbReference type="EMBL" id="KQ030536">
    <property type="protein sequence ID" value="KJZ73294.1"/>
    <property type="molecule type" value="Genomic_DNA"/>
</dbReference>
<feature type="signal peptide" evidence="1">
    <location>
        <begin position="1"/>
        <end position="22"/>
    </location>
</feature>
<keyword evidence="1" id="KW-0732">Signal</keyword>
<accession>A0A0F8A4B6</accession>